<keyword evidence="1" id="KW-0472">Membrane</keyword>
<reference evidence="2 3" key="1">
    <citation type="submission" date="2019-04" db="EMBL/GenBank/DDBJ databases">
        <title>Fungal friends and foes A comparative genomics study of 23 Aspergillus species from section Flavi.</title>
        <authorList>
            <consortium name="DOE Joint Genome Institute"/>
            <person name="Kjaerbolling I."/>
            <person name="Vesth T.C."/>
            <person name="Frisvad J.C."/>
            <person name="Nybo J.L."/>
            <person name="Theobald S."/>
            <person name="Kildgaard S."/>
            <person name="Petersen T.I."/>
            <person name="Kuo A."/>
            <person name="Sato A."/>
            <person name="Lyhne E.K."/>
            <person name="Kogle M.E."/>
            <person name="Wiebenga A."/>
            <person name="Kun R.S."/>
            <person name="Lubbers R.J."/>
            <person name="Makela M.R."/>
            <person name="Barry K."/>
            <person name="Chovatia M."/>
            <person name="Clum A."/>
            <person name="Daum C."/>
            <person name="Haridas S."/>
            <person name="He G."/>
            <person name="LaButti K."/>
            <person name="Lipzen A."/>
            <person name="Mondo S."/>
            <person name="Pangilinan J."/>
            <person name="Riley R."/>
            <person name="Salamov A."/>
            <person name="Simmons B.A."/>
            <person name="Magnuson J.K."/>
            <person name="Henrissat B."/>
            <person name="Mortensen U.H."/>
            <person name="Larsen T.O."/>
            <person name="De vries R.P."/>
            <person name="Grigoriev I.V."/>
            <person name="Machida M."/>
            <person name="Baker S.E."/>
            <person name="Andersen M.R."/>
        </authorList>
    </citation>
    <scope>NUCLEOTIDE SEQUENCE [LARGE SCALE GENOMIC DNA]</scope>
    <source>
        <strain evidence="2 3">CBS 117635</strain>
    </source>
</reference>
<evidence type="ECO:0000313" key="3">
    <source>
        <dbReference type="Proteomes" id="UP000326289"/>
    </source>
</evidence>
<name>A0A5N6JPA3_9EURO</name>
<dbReference type="Proteomes" id="UP000326289">
    <property type="component" value="Unassembled WGS sequence"/>
</dbReference>
<dbReference type="AlphaFoldDB" id="A0A5N6JPA3"/>
<feature type="transmembrane region" description="Helical" evidence="1">
    <location>
        <begin position="41"/>
        <end position="62"/>
    </location>
</feature>
<evidence type="ECO:0000313" key="2">
    <source>
        <dbReference type="EMBL" id="KAB8279607.1"/>
    </source>
</evidence>
<organism evidence="2 3">
    <name type="scientific">Aspergillus minisclerotigenes</name>
    <dbReference type="NCBI Taxonomy" id="656917"/>
    <lineage>
        <taxon>Eukaryota</taxon>
        <taxon>Fungi</taxon>
        <taxon>Dikarya</taxon>
        <taxon>Ascomycota</taxon>
        <taxon>Pezizomycotina</taxon>
        <taxon>Eurotiomycetes</taxon>
        <taxon>Eurotiomycetidae</taxon>
        <taxon>Eurotiales</taxon>
        <taxon>Aspergillaceae</taxon>
        <taxon>Aspergillus</taxon>
        <taxon>Aspergillus subgen. Circumdati</taxon>
    </lineage>
</organism>
<accession>A0A5N6JPA3</accession>
<protein>
    <submittedName>
        <fullName evidence="2">Uncharacterized protein</fullName>
    </submittedName>
</protein>
<sequence>MPHYSTSRQYSIALPAPRVEIKLFERLSKPKEYSVFHRTTLAYSLCYSPITYSLTLLALSLASDPQSLPKMH</sequence>
<gene>
    <name evidence="2" type="ORF">BDV30DRAFT_3881</name>
</gene>
<keyword evidence="1" id="KW-1133">Transmembrane helix</keyword>
<keyword evidence="1" id="KW-0812">Transmembrane</keyword>
<dbReference type="EMBL" id="ML732764">
    <property type="protein sequence ID" value="KAB8279607.1"/>
    <property type="molecule type" value="Genomic_DNA"/>
</dbReference>
<keyword evidence="3" id="KW-1185">Reference proteome</keyword>
<evidence type="ECO:0000256" key="1">
    <source>
        <dbReference type="SAM" id="Phobius"/>
    </source>
</evidence>
<proteinExistence type="predicted"/>